<organism evidence="1 2">
    <name type="scientific">Cymbomonas tetramitiformis</name>
    <dbReference type="NCBI Taxonomy" id="36881"/>
    <lineage>
        <taxon>Eukaryota</taxon>
        <taxon>Viridiplantae</taxon>
        <taxon>Chlorophyta</taxon>
        <taxon>Pyramimonadophyceae</taxon>
        <taxon>Pyramimonadales</taxon>
        <taxon>Pyramimonadaceae</taxon>
        <taxon>Cymbomonas</taxon>
    </lineage>
</organism>
<reference evidence="1 2" key="1">
    <citation type="journal article" date="2015" name="Genome Biol. Evol.">
        <title>Comparative Genomics of a Bacterivorous Green Alga Reveals Evolutionary Causalities and Consequences of Phago-Mixotrophic Mode of Nutrition.</title>
        <authorList>
            <person name="Burns J.A."/>
            <person name="Paasch A."/>
            <person name="Narechania A."/>
            <person name="Kim E."/>
        </authorList>
    </citation>
    <scope>NUCLEOTIDE SEQUENCE [LARGE SCALE GENOMIC DNA]</scope>
    <source>
        <strain evidence="1 2">PLY_AMNH</strain>
    </source>
</reference>
<protein>
    <submittedName>
        <fullName evidence="1">Uncharacterized protein</fullName>
    </submittedName>
</protein>
<dbReference type="Proteomes" id="UP001190700">
    <property type="component" value="Unassembled WGS sequence"/>
</dbReference>
<sequence>MAREALYKDCCKRWFNDMLDCELEDFVVATLLDPQHKNFQFKFAERWMRGRFTANQAVSWATNIYEKDLKPKEVACTKPPTKNVYYPTLGWVNTT</sequence>
<accession>A0AAE0EM34</accession>
<dbReference type="EMBL" id="LGRX02035912">
    <property type="protein sequence ID" value="KAK3232747.1"/>
    <property type="molecule type" value="Genomic_DNA"/>
</dbReference>
<keyword evidence="2" id="KW-1185">Reference proteome</keyword>
<comment type="caution">
    <text evidence="1">The sequence shown here is derived from an EMBL/GenBank/DDBJ whole genome shotgun (WGS) entry which is preliminary data.</text>
</comment>
<name>A0AAE0EM34_9CHLO</name>
<evidence type="ECO:0000313" key="1">
    <source>
        <dbReference type="EMBL" id="KAK3232747.1"/>
    </source>
</evidence>
<gene>
    <name evidence="1" type="ORF">CYMTET_56917</name>
</gene>
<dbReference type="AlphaFoldDB" id="A0AAE0EM34"/>
<evidence type="ECO:0000313" key="2">
    <source>
        <dbReference type="Proteomes" id="UP001190700"/>
    </source>
</evidence>
<proteinExistence type="predicted"/>